<name>A0A699R5C6_TANCI</name>
<feature type="non-terminal residue" evidence="1">
    <location>
        <position position="1"/>
    </location>
</feature>
<organism evidence="1">
    <name type="scientific">Tanacetum cinerariifolium</name>
    <name type="common">Dalmatian daisy</name>
    <name type="synonym">Chrysanthemum cinerariifolium</name>
    <dbReference type="NCBI Taxonomy" id="118510"/>
    <lineage>
        <taxon>Eukaryota</taxon>
        <taxon>Viridiplantae</taxon>
        <taxon>Streptophyta</taxon>
        <taxon>Embryophyta</taxon>
        <taxon>Tracheophyta</taxon>
        <taxon>Spermatophyta</taxon>
        <taxon>Magnoliopsida</taxon>
        <taxon>eudicotyledons</taxon>
        <taxon>Gunneridae</taxon>
        <taxon>Pentapetalae</taxon>
        <taxon>asterids</taxon>
        <taxon>campanulids</taxon>
        <taxon>Asterales</taxon>
        <taxon>Asteraceae</taxon>
        <taxon>Asteroideae</taxon>
        <taxon>Anthemideae</taxon>
        <taxon>Anthemidinae</taxon>
        <taxon>Tanacetum</taxon>
    </lineage>
</organism>
<dbReference type="AlphaFoldDB" id="A0A699R5C6"/>
<gene>
    <name evidence="1" type="ORF">Tci_853390</name>
</gene>
<evidence type="ECO:0000313" key="1">
    <source>
        <dbReference type="EMBL" id="GFC81420.1"/>
    </source>
</evidence>
<reference evidence="1" key="1">
    <citation type="journal article" date="2019" name="Sci. Rep.">
        <title>Draft genome of Tanacetum cinerariifolium, the natural source of mosquito coil.</title>
        <authorList>
            <person name="Yamashiro T."/>
            <person name="Shiraishi A."/>
            <person name="Satake H."/>
            <person name="Nakayama K."/>
        </authorList>
    </citation>
    <scope>NUCLEOTIDE SEQUENCE</scope>
</reference>
<accession>A0A699R5C6</accession>
<dbReference type="EMBL" id="BKCJ011079709">
    <property type="protein sequence ID" value="GFC81420.1"/>
    <property type="molecule type" value="Genomic_DNA"/>
</dbReference>
<protein>
    <submittedName>
        <fullName evidence="1">Uncharacterized protein</fullName>
    </submittedName>
</protein>
<sequence>IDADDLEEIDLKWQMAILTMRPRRFLQRTGRNLGANGTTDIGFDMFKVECYNCHRRENFERECISPRNTRNKDTQRRTVLVETSTSNALVSQRDGVGSYDWSF</sequence>
<comment type="caution">
    <text evidence="1">The sequence shown here is derived from an EMBL/GenBank/DDBJ whole genome shotgun (WGS) entry which is preliminary data.</text>
</comment>
<proteinExistence type="predicted"/>